<dbReference type="Proteomes" id="UP000584587">
    <property type="component" value="Unassembled WGS sequence"/>
</dbReference>
<gene>
    <name evidence="2" type="ORF">HER12_03140</name>
</gene>
<evidence type="ECO:0000256" key="1">
    <source>
        <dbReference type="SAM" id="SignalP"/>
    </source>
</evidence>
<keyword evidence="1" id="KW-0732">Signal</keyword>
<protein>
    <submittedName>
        <fullName evidence="2">Uncharacterized protein</fullName>
    </submittedName>
</protein>
<dbReference type="RefSeq" id="WP_168105209.1">
    <property type="nucleotide sequence ID" value="NZ_CP051215.1"/>
</dbReference>
<feature type="chain" id="PRO_5032561019" evidence="1">
    <location>
        <begin position="20"/>
        <end position="191"/>
    </location>
</feature>
<evidence type="ECO:0000313" key="2">
    <source>
        <dbReference type="EMBL" id="NKE38738.1"/>
    </source>
</evidence>
<dbReference type="AlphaFoldDB" id="A0A846UE26"/>
<proteinExistence type="predicted"/>
<evidence type="ECO:0000313" key="3">
    <source>
        <dbReference type="Proteomes" id="UP000584587"/>
    </source>
</evidence>
<reference evidence="2 3" key="1">
    <citation type="submission" date="2020-04" db="EMBL/GenBank/DDBJ databases">
        <title>Complete genome sequence of Spiroplasma platyhelix ATCC 51748, an insect isolate.</title>
        <authorList>
            <person name="Green E.A."/>
            <person name="Klassen J.L."/>
        </authorList>
    </citation>
    <scope>NUCLEOTIDE SEQUENCE [LARGE SCALE GENOMIC DNA]</scope>
    <source>
        <strain evidence="2 3">PALS-1</strain>
    </source>
</reference>
<organism evidence="2 3">
    <name type="scientific">Spiroplasma platyhelix PALS-1</name>
    <dbReference type="NCBI Taxonomy" id="1276218"/>
    <lineage>
        <taxon>Bacteria</taxon>
        <taxon>Bacillati</taxon>
        <taxon>Mycoplasmatota</taxon>
        <taxon>Mollicutes</taxon>
        <taxon>Entomoplasmatales</taxon>
        <taxon>Spiroplasmataceae</taxon>
        <taxon>Spiroplasma</taxon>
    </lineage>
</organism>
<sequence length="191" mass="20859">MKNLLSVLGIIAIAGSAPAVLVNSNQQSENFSQQYYWNGSHSNEARSVTASPSVNGETNRSVLTLNLGSQKPNFSSFSFNGNHDINLSWGGDSYGPYNVNFGGLAFGSNNNEKVTEANTDAIDKYSTIEIFNERYSSGLAKLDATIYFGYTWYYESGNYYFQLLVNQFVNPMNSFSSATLDINLGVGAILS</sequence>
<comment type="caution">
    <text evidence="2">The sequence shown here is derived from an EMBL/GenBank/DDBJ whole genome shotgun (WGS) entry which is preliminary data.</text>
</comment>
<keyword evidence="3" id="KW-1185">Reference proteome</keyword>
<accession>A0A846UE26</accession>
<feature type="signal peptide" evidence="1">
    <location>
        <begin position="1"/>
        <end position="19"/>
    </location>
</feature>
<dbReference type="EMBL" id="JAAVVK010000002">
    <property type="protein sequence ID" value="NKE38738.1"/>
    <property type="molecule type" value="Genomic_DNA"/>
</dbReference>
<name>A0A846UE26_9MOLU</name>